<evidence type="ECO:0000259" key="13">
    <source>
        <dbReference type="Pfam" id="PF06280"/>
    </source>
</evidence>
<dbReference type="PANTHER" id="PTHR43806:SF66">
    <property type="entry name" value="SERIN ENDOPEPTIDASE"/>
    <property type="match status" value="1"/>
</dbReference>
<dbReference type="InterPro" id="IPR003137">
    <property type="entry name" value="PA_domain"/>
</dbReference>
<feature type="region of interest" description="Disordered" evidence="10">
    <location>
        <begin position="9"/>
        <end position="29"/>
    </location>
</feature>
<keyword evidence="5" id="KW-0732">Signal</keyword>
<dbReference type="PANTHER" id="PTHR43806">
    <property type="entry name" value="PEPTIDASE S8"/>
    <property type="match status" value="1"/>
</dbReference>
<evidence type="ECO:0000259" key="11">
    <source>
        <dbReference type="Pfam" id="PF00082"/>
    </source>
</evidence>
<evidence type="ECO:0000256" key="5">
    <source>
        <dbReference type="ARBA" id="ARBA00022729"/>
    </source>
</evidence>
<dbReference type="EMBL" id="BMLB01000001">
    <property type="protein sequence ID" value="GGK55947.1"/>
    <property type="molecule type" value="Genomic_DNA"/>
</dbReference>
<evidence type="ECO:0000313" key="14">
    <source>
        <dbReference type="EMBL" id="GGK55947.1"/>
    </source>
</evidence>
<dbReference type="SUPFAM" id="SSF52743">
    <property type="entry name" value="Subtilisin-like"/>
    <property type="match status" value="1"/>
</dbReference>
<dbReference type="Pfam" id="PF04122">
    <property type="entry name" value="CW_binding_2"/>
    <property type="match status" value="3"/>
</dbReference>
<evidence type="ECO:0008006" key="16">
    <source>
        <dbReference type="Google" id="ProtNLM"/>
    </source>
</evidence>
<dbReference type="InterPro" id="IPR023828">
    <property type="entry name" value="Peptidase_S8_Ser-AS"/>
</dbReference>
<feature type="domain" description="C5a peptidase/Subtilisin-like protease SBT2-like Fn3-like" evidence="13">
    <location>
        <begin position="623"/>
        <end position="716"/>
    </location>
</feature>
<feature type="domain" description="Peptidase S8/S53" evidence="11">
    <location>
        <begin position="155"/>
        <end position="596"/>
    </location>
</feature>
<keyword evidence="15" id="KW-1185">Reference proteome</keyword>
<keyword evidence="2" id="KW-0134">Cell wall</keyword>
<dbReference type="PROSITE" id="PS00138">
    <property type="entry name" value="SUBTILASE_SER"/>
    <property type="match status" value="1"/>
</dbReference>
<evidence type="ECO:0000256" key="6">
    <source>
        <dbReference type="ARBA" id="ARBA00022801"/>
    </source>
</evidence>
<dbReference type="InterPro" id="IPR000209">
    <property type="entry name" value="Peptidase_S8/S53_dom"/>
</dbReference>
<dbReference type="Gene3D" id="3.40.50.12090">
    <property type="match status" value="2"/>
</dbReference>
<dbReference type="InterPro" id="IPR036852">
    <property type="entry name" value="Peptidase_S8/S53_dom_sf"/>
</dbReference>
<evidence type="ECO:0000256" key="8">
    <source>
        <dbReference type="PROSITE-ProRule" id="PRU01240"/>
    </source>
</evidence>
<evidence type="ECO:0000256" key="3">
    <source>
        <dbReference type="ARBA" id="ARBA00022525"/>
    </source>
</evidence>
<dbReference type="InterPro" id="IPR050131">
    <property type="entry name" value="Peptidase_S8_subtilisin-like"/>
</dbReference>
<comment type="caution">
    <text evidence="14">The sequence shown here is derived from an EMBL/GenBank/DDBJ whole genome shotgun (WGS) entry which is preliminary data.</text>
</comment>
<evidence type="ECO:0000259" key="12">
    <source>
        <dbReference type="Pfam" id="PF02225"/>
    </source>
</evidence>
<dbReference type="InterPro" id="IPR022398">
    <property type="entry name" value="Peptidase_S8_His-AS"/>
</dbReference>
<dbReference type="PROSITE" id="PS00137">
    <property type="entry name" value="SUBTILASE_HIS"/>
    <property type="match status" value="1"/>
</dbReference>
<keyword evidence="3" id="KW-0964">Secreted</keyword>
<dbReference type="Gene3D" id="3.40.50.200">
    <property type="entry name" value="Peptidase S8/S53 domain"/>
    <property type="match status" value="1"/>
</dbReference>
<dbReference type="PROSITE" id="PS00136">
    <property type="entry name" value="SUBTILASE_ASP"/>
    <property type="match status" value="1"/>
</dbReference>
<dbReference type="InterPro" id="IPR015500">
    <property type="entry name" value="Peptidase_S8_subtilisin-rel"/>
</dbReference>
<evidence type="ECO:0000313" key="15">
    <source>
        <dbReference type="Proteomes" id="UP000662111"/>
    </source>
</evidence>
<feature type="active site" description="Charge relay system" evidence="8">
    <location>
        <position position="226"/>
    </location>
</feature>
<organism evidence="14 15">
    <name type="scientific">Ornithinimicrobium pekingense</name>
    <dbReference type="NCBI Taxonomy" id="384677"/>
    <lineage>
        <taxon>Bacteria</taxon>
        <taxon>Bacillati</taxon>
        <taxon>Actinomycetota</taxon>
        <taxon>Actinomycetes</taxon>
        <taxon>Micrococcales</taxon>
        <taxon>Ornithinimicrobiaceae</taxon>
        <taxon>Ornithinimicrobium</taxon>
    </lineage>
</organism>
<dbReference type="PROSITE" id="PS51892">
    <property type="entry name" value="SUBTILASE"/>
    <property type="match status" value="1"/>
</dbReference>
<dbReference type="Pfam" id="PF00082">
    <property type="entry name" value="Peptidase_S8"/>
    <property type="match status" value="1"/>
</dbReference>
<evidence type="ECO:0000256" key="7">
    <source>
        <dbReference type="ARBA" id="ARBA00022825"/>
    </source>
</evidence>
<dbReference type="SUPFAM" id="SSF52025">
    <property type="entry name" value="PA domain"/>
    <property type="match status" value="1"/>
</dbReference>
<keyword evidence="4 8" id="KW-0645">Protease</keyword>
<dbReference type="Gene3D" id="2.60.40.1710">
    <property type="entry name" value="Subtilisin-like superfamily"/>
    <property type="match status" value="1"/>
</dbReference>
<dbReference type="Pfam" id="PF02225">
    <property type="entry name" value="PA"/>
    <property type="match status" value="1"/>
</dbReference>
<keyword evidence="7 8" id="KW-0720">Serine protease</keyword>
<dbReference type="Gene3D" id="3.50.30.30">
    <property type="match status" value="1"/>
</dbReference>
<accession>A0ABQ2F628</accession>
<feature type="domain" description="PA" evidence="12">
    <location>
        <begin position="379"/>
        <end position="469"/>
    </location>
</feature>
<evidence type="ECO:0000256" key="10">
    <source>
        <dbReference type="SAM" id="MobiDB-lite"/>
    </source>
</evidence>
<evidence type="ECO:0000256" key="2">
    <source>
        <dbReference type="ARBA" id="ARBA00022512"/>
    </source>
</evidence>
<evidence type="ECO:0000256" key="1">
    <source>
        <dbReference type="ARBA" id="ARBA00011073"/>
    </source>
</evidence>
<proteinExistence type="inferred from homology"/>
<dbReference type="InterPro" id="IPR046450">
    <property type="entry name" value="PA_dom_sf"/>
</dbReference>
<dbReference type="InterPro" id="IPR007253">
    <property type="entry name" value="Cell_wall-bd_2"/>
</dbReference>
<feature type="active site" description="Charge relay system" evidence="8">
    <location>
        <position position="541"/>
    </location>
</feature>
<dbReference type="InterPro" id="IPR023827">
    <property type="entry name" value="Peptidase_S8_Asp-AS"/>
</dbReference>
<sequence length="1195" mass="123124">MTGAFLAPLSASADDKQIAPGSPAPESKIQGNQITGAEMAPNAFFVQFASEPTTLGGSMATIQAERQQFLADVEDAGVEVEVRQEFGSLWNGVSVNVAEADLLDVAGSGVVEAIFPIGIIDAPERPESTTLDPELFSAITMTGADVVQSELGYDGTGVRVGIIDSGVDIDHPDLGGNGTPGSTAFPTERIAFGYDFVGDDYNADPSTDAYQPKPMPDRNPDDCGGHGTHVAGIVGADGEVTGVAPGVTFGAYRVFGCDGSTEGDIMLRAMEQSLSDSMDVVNMSIGSAFSAWAEYPTAQASDALAREGVVVVASIGNSGADGLHSAGAPGVGVDTIGVGSVDNVEYMANVFVDEFENNVPYTVGTPAPEPPTSGTTPAVAVATPGTVEAQACGADPFTAEQKEIIAGNWVLIQRGVCTFHEKARNGQAAGATGVIIYNNVAGMINPSVAGDPAITVPVVAVSQADGTRLAEAALANGSTDITWVEGTEAIASPTGGLMSSFSSFGTTADLRYKPDVSAPGGQIYSTYPLEIQPHATLSGTSMASPHVAGAVALMLEADPSLSVSDVKTRLQNSAEQVPLSIAPAAGMEVVHRQGAGMIQVDKTILTDVVIEPSMLDLGQQLPGESSTHTLTLHNTTGATEVYTMSYESAVATSGTANDWGYYLDGATATFSAPTVTVPAGGHATVDVTIASPEFDYLFGGYVYATGSDASVYSVPVGGASFDLQDVEVLADMINADGTTALELPVLGKLAECGRFLGHECVDPEGTWNIAGEDTTYTMDQGDVPTVLVHFEHQARAMDWEVFSANPDGTKGESLGTVLEYDYLARSASRNGISAYTWDGMYVNETGARERVASGDYIIEIDVTKASAWNDDREPGVETWTSPAFGVEWAGTGLVDTPAVSRAQGPNRYSTAAELAVENYETGVETVYIASGVDFPDALSGSALAGVQDAPVLLAKDGSLPAPTRMALQTLAPERIVILGGPGAIGTTVEQRLGDYSPVVERLAGTNRYGTSAAVAQEYGSADVVFLVSGQQYADAMSAAAPAGMEGAPVLLTKPDSVPNAVAAELDRLNPAHIVVVGGDGAVSSDVADAAAAYGDVVRIAGTNRYETSAAVAAEFFASPADHAMLATGQNYADALAAGPVAALHNSPVLLTKSDALPAAVLEQIMDLRVQEITIAGGYNSVTLAVQEQLEALVYP</sequence>
<dbReference type="Pfam" id="PF06280">
    <property type="entry name" value="fn3_5"/>
    <property type="match status" value="1"/>
</dbReference>
<gene>
    <name evidence="14" type="ORF">GCM10011509_00380</name>
</gene>
<dbReference type="InterPro" id="IPR010435">
    <property type="entry name" value="C5a/SBT2-like_Fn3"/>
</dbReference>
<evidence type="ECO:0000256" key="9">
    <source>
        <dbReference type="RuleBase" id="RU003355"/>
    </source>
</evidence>
<name>A0ABQ2F628_9MICO</name>
<dbReference type="Proteomes" id="UP000662111">
    <property type="component" value="Unassembled WGS sequence"/>
</dbReference>
<reference evidence="15" key="1">
    <citation type="journal article" date="2019" name="Int. J. Syst. Evol. Microbiol.">
        <title>The Global Catalogue of Microorganisms (GCM) 10K type strain sequencing project: providing services to taxonomists for standard genome sequencing and annotation.</title>
        <authorList>
            <consortium name="The Broad Institute Genomics Platform"/>
            <consortium name="The Broad Institute Genome Sequencing Center for Infectious Disease"/>
            <person name="Wu L."/>
            <person name="Ma J."/>
        </authorList>
    </citation>
    <scope>NUCLEOTIDE SEQUENCE [LARGE SCALE GENOMIC DNA]</scope>
    <source>
        <strain evidence="15">CGMCC 1.5362</strain>
    </source>
</reference>
<protein>
    <recommendedName>
        <fullName evidence="16">Peptidase S8</fullName>
    </recommendedName>
</protein>
<comment type="similarity">
    <text evidence="1 8 9">Belongs to the peptidase S8 family.</text>
</comment>
<keyword evidence="6 8" id="KW-0378">Hydrolase</keyword>
<evidence type="ECO:0000256" key="4">
    <source>
        <dbReference type="ARBA" id="ARBA00022670"/>
    </source>
</evidence>
<dbReference type="PRINTS" id="PR00723">
    <property type="entry name" value="SUBTILISIN"/>
</dbReference>
<feature type="active site" description="Charge relay system" evidence="8">
    <location>
        <position position="164"/>
    </location>
</feature>